<dbReference type="KEGG" id="lez:GLE_3077"/>
<feature type="compositionally biased region" description="Basic and acidic residues" evidence="1">
    <location>
        <begin position="26"/>
        <end position="40"/>
    </location>
</feature>
<dbReference type="EMBL" id="CP013140">
    <property type="protein sequence ID" value="ALN58424.1"/>
    <property type="molecule type" value="Genomic_DNA"/>
</dbReference>
<gene>
    <name evidence="2" type="ORF">GLE_3077</name>
</gene>
<dbReference type="STRING" id="69.GLE_3077"/>
<dbReference type="Proteomes" id="UP000061569">
    <property type="component" value="Chromosome"/>
</dbReference>
<organism evidence="2 3">
    <name type="scientific">Lysobacter enzymogenes</name>
    <dbReference type="NCBI Taxonomy" id="69"/>
    <lineage>
        <taxon>Bacteria</taxon>
        <taxon>Pseudomonadati</taxon>
        <taxon>Pseudomonadota</taxon>
        <taxon>Gammaproteobacteria</taxon>
        <taxon>Lysobacterales</taxon>
        <taxon>Lysobacteraceae</taxon>
        <taxon>Lysobacter</taxon>
    </lineage>
</organism>
<dbReference type="AlphaFoldDB" id="A0A0S2DJG5"/>
<proteinExistence type="predicted"/>
<reference evidence="2 3" key="1">
    <citation type="submission" date="2015-11" db="EMBL/GenBank/DDBJ databases">
        <title>Genome sequences of Lysobacter enzymogenes strain C3 and Lysobacter antibioticus ATCC 29479.</title>
        <authorList>
            <person name="Kobayashi D.Y."/>
        </authorList>
    </citation>
    <scope>NUCLEOTIDE SEQUENCE [LARGE SCALE GENOMIC DNA]</scope>
    <source>
        <strain evidence="2 3">C3</strain>
    </source>
</reference>
<evidence type="ECO:0000256" key="1">
    <source>
        <dbReference type="SAM" id="MobiDB-lite"/>
    </source>
</evidence>
<evidence type="ECO:0000313" key="3">
    <source>
        <dbReference type="Proteomes" id="UP000061569"/>
    </source>
</evidence>
<name>A0A0S2DJG5_LYSEN</name>
<accession>A0A0S2DJG5</accession>
<feature type="region of interest" description="Disordered" evidence="1">
    <location>
        <begin position="1"/>
        <end position="40"/>
    </location>
</feature>
<sequence length="40" mass="4290">MHRFQSSSPDRGARGDCRNAGGMGEPVDRTRVLGSGRGEE</sequence>
<evidence type="ECO:0000313" key="2">
    <source>
        <dbReference type="EMBL" id="ALN58424.1"/>
    </source>
</evidence>
<protein>
    <submittedName>
        <fullName evidence="2">Uncharacterized protein</fullName>
    </submittedName>
</protein>